<evidence type="ECO:0000313" key="9">
    <source>
        <dbReference type="Proteomes" id="UP000321820"/>
    </source>
</evidence>
<proteinExistence type="predicted"/>
<evidence type="ECO:0000256" key="2">
    <source>
        <dbReference type="ARBA" id="ARBA00012509"/>
    </source>
</evidence>
<dbReference type="Gene3D" id="3.40.980.10">
    <property type="entry name" value="MoaB/Mog-like domain"/>
    <property type="match status" value="1"/>
</dbReference>
<dbReference type="PANTHER" id="PTHR43764:SF1">
    <property type="entry name" value="MOLYBDOPTERIN MOLYBDOTRANSFERASE"/>
    <property type="match status" value="1"/>
</dbReference>
<evidence type="ECO:0000256" key="3">
    <source>
        <dbReference type="ARBA" id="ARBA00013491"/>
    </source>
</evidence>
<gene>
    <name evidence="8" type="ORF">FTW19_03395</name>
</gene>
<keyword evidence="4" id="KW-0501">Molybdenum cofactor biosynthesis</keyword>
<evidence type="ECO:0000256" key="1">
    <source>
        <dbReference type="ARBA" id="ARBA00005046"/>
    </source>
</evidence>
<evidence type="ECO:0000256" key="5">
    <source>
        <dbReference type="ARBA" id="ARBA00051131"/>
    </source>
</evidence>
<protein>
    <recommendedName>
        <fullName evidence="3">Molybdopterin adenylyltransferase</fullName>
        <ecNumber evidence="2">2.7.7.75</ecNumber>
    </recommendedName>
</protein>
<feature type="domain" description="MoaB/Mog" evidence="7">
    <location>
        <begin position="4"/>
        <end position="145"/>
    </location>
</feature>
<dbReference type="UniPathway" id="UPA00344"/>
<name>A0A5B9E4C6_9BACT</name>
<evidence type="ECO:0000256" key="6">
    <source>
        <dbReference type="ARBA" id="ARBA00058212"/>
    </source>
</evidence>
<evidence type="ECO:0000259" key="7">
    <source>
        <dbReference type="SMART" id="SM00852"/>
    </source>
</evidence>
<comment type="pathway">
    <text evidence="1">Cofactor biosynthesis; molybdopterin biosynthesis.</text>
</comment>
<dbReference type="Pfam" id="PF00994">
    <property type="entry name" value="MoCF_biosynth"/>
    <property type="match status" value="1"/>
</dbReference>
<evidence type="ECO:0000256" key="4">
    <source>
        <dbReference type="ARBA" id="ARBA00023150"/>
    </source>
</evidence>
<organism evidence="8 9">
    <name type="scientific">Terriglobus albidus</name>
    <dbReference type="NCBI Taxonomy" id="1592106"/>
    <lineage>
        <taxon>Bacteria</taxon>
        <taxon>Pseudomonadati</taxon>
        <taxon>Acidobacteriota</taxon>
        <taxon>Terriglobia</taxon>
        <taxon>Terriglobales</taxon>
        <taxon>Acidobacteriaceae</taxon>
        <taxon>Terriglobus</taxon>
    </lineage>
</organism>
<sequence length="160" mass="16715">MRATVITVSDSSFAGRRPDLSGPRVRKVLEAAGFTVDQRLVPDNVEAIASTLRESSQAAQLVVTTGGTGLAERDVTPEATLSVCTRLVPGLAERMRSEGAKMTPLAALSRGVCGILDRTLVINLPGSPSGAQESLETVLPLLPHALELLAGHTDHASPAR</sequence>
<dbReference type="InterPro" id="IPR001453">
    <property type="entry name" value="MoaB/Mog_dom"/>
</dbReference>
<evidence type="ECO:0000313" key="8">
    <source>
        <dbReference type="EMBL" id="QEE27143.1"/>
    </source>
</evidence>
<dbReference type="Proteomes" id="UP000321820">
    <property type="component" value="Chromosome"/>
</dbReference>
<dbReference type="PROSITE" id="PS01078">
    <property type="entry name" value="MOCF_BIOSYNTHESIS_1"/>
    <property type="match status" value="1"/>
</dbReference>
<dbReference type="RefSeq" id="WP_147646337.1">
    <property type="nucleotide sequence ID" value="NZ_CP042806.1"/>
</dbReference>
<accession>A0A5B9E4C6</accession>
<dbReference type="InterPro" id="IPR051920">
    <property type="entry name" value="MPT_Adenylyltrnsfr/MoaC-Rel"/>
</dbReference>
<dbReference type="NCBIfam" id="TIGR00177">
    <property type="entry name" value="molyb_syn"/>
    <property type="match status" value="1"/>
</dbReference>
<dbReference type="EC" id="2.7.7.75" evidence="2"/>
<dbReference type="KEGG" id="talb:FTW19_03395"/>
<dbReference type="InterPro" id="IPR008284">
    <property type="entry name" value="MoCF_biosynth_CS"/>
</dbReference>
<dbReference type="OrthoDB" id="9784492at2"/>
<dbReference type="PANTHER" id="PTHR43764">
    <property type="entry name" value="MOLYBDENUM COFACTOR BIOSYNTHESIS"/>
    <property type="match status" value="1"/>
</dbReference>
<comment type="function">
    <text evidence="6">Catalyzes the adenylation of molybdopterin as part of the biosynthesis of the molybdenum-cofactor.</text>
</comment>
<dbReference type="SMART" id="SM00852">
    <property type="entry name" value="MoCF_biosynth"/>
    <property type="match status" value="1"/>
</dbReference>
<dbReference type="EMBL" id="CP042806">
    <property type="protein sequence ID" value="QEE27143.1"/>
    <property type="molecule type" value="Genomic_DNA"/>
</dbReference>
<reference evidence="8 9" key="1">
    <citation type="submission" date="2019-08" db="EMBL/GenBank/DDBJ databases">
        <title>Complete genome sequence of Terriglobus albidus strain ORNL.</title>
        <authorList>
            <person name="Podar M."/>
        </authorList>
    </citation>
    <scope>NUCLEOTIDE SEQUENCE [LARGE SCALE GENOMIC DNA]</scope>
    <source>
        <strain evidence="8 9">ORNL</strain>
    </source>
</reference>
<dbReference type="GO" id="GO:0006777">
    <property type="term" value="P:Mo-molybdopterin cofactor biosynthetic process"/>
    <property type="evidence" value="ECO:0007669"/>
    <property type="project" value="UniProtKB-KW"/>
</dbReference>
<dbReference type="InterPro" id="IPR036425">
    <property type="entry name" value="MoaB/Mog-like_dom_sf"/>
</dbReference>
<comment type="catalytic activity">
    <reaction evidence="5">
        <text>molybdopterin + ATP + H(+) = adenylyl-molybdopterin + diphosphate</text>
        <dbReference type="Rhea" id="RHEA:31331"/>
        <dbReference type="ChEBI" id="CHEBI:15378"/>
        <dbReference type="ChEBI" id="CHEBI:30616"/>
        <dbReference type="ChEBI" id="CHEBI:33019"/>
        <dbReference type="ChEBI" id="CHEBI:58698"/>
        <dbReference type="ChEBI" id="CHEBI:62727"/>
        <dbReference type="EC" id="2.7.7.75"/>
    </reaction>
</comment>
<dbReference type="GO" id="GO:0061598">
    <property type="term" value="F:molybdopterin adenylyltransferase activity"/>
    <property type="evidence" value="ECO:0007669"/>
    <property type="project" value="UniProtKB-EC"/>
</dbReference>
<keyword evidence="9" id="KW-1185">Reference proteome</keyword>
<dbReference type="CDD" id="cd00886">
    <property type="entry name" value="MogA_MoaB"/>
    <property type="match status" value="1"/>
</dbReference>
<dbReference type="SUPFAM" id="SSF53218">
    <property type="entry name" value="Molybdenum cofactor biosynthesis proteins"/>
    <property type="match status" value="1"/>
</dbReference>
<dbReference type="AlphaFoldDB" id="A0A5B9E4C6"/>